<comment type="caution">
    <text evidence="2">The sequence shown here is derived from an EMBL/GenBank/DDBJ whole genome shotgun (WGS) entry which is preliminary data.</text>
</comment>
<protein>
    <submittedName>
        <fullName evidence="2">Uncharacterized protein</fullName>
    </submittedName>
</protein>
<evidence type="ECO:0000313" key="2">
    <source>
        <dbReference type="EMBL" id="KAH1122202.1"/>
    </source>
</evidence>
<feature type="compositionally biased region" description="Low complexity" evidence="1">
    <location>
        <begin position="72"/>
        <end position="83"/>
    </location>
</feature>
<evidence type="ECO:0000256" key="1">
    <source>
        <dbReference type="SAM" id="MobiDB-lite"/>
    </source>
</evidence>
<feature type="region of interest" description="Disordered" evidence="1">
    <location>
        <begin position="64"/>
        <end position="83"/>
    </location>
</feature>
<accession>A0A9D3WDP6</accession>
<dbReference type="Proteomes" id="UP000828251">
    <property type="component" value="Unassembled WGS sequence"/>
</dbReference>
<gene>
    <name evidence="2" type="ORF">J1N35_005362</name>
</gene>
<sequence length="83" mass="8872">MAYPSENFPFNLSSEHVGASCSGDQHNEAYLFADRSEKFGNTVHQGISDPLKLNVSASQGLSLPLNQKDPCSSSLPSKSKQGS</sequence>
<dbReference type="AlphaFoldDB" id="A0A9D3WDP6"/>
<keyword evidence="3" id="KW-1185">Reference proteome</keyword>
<organism evidence="2 3">
    <name type="scientific">Gossypium stocksii</name>
    <dbReference type="NCBI Taxonomy" id="47602"/>
    <lineage>
        <taxon>Eukaryota</taxon>
        <taxon>Viridiplantae</taxon>
        <taxon>Streptophyta</taxon>
        <taxon>Embryophyta</taxon>
        <taxon>Tracheophyta</taxon>
        <taxon>Spermatophyta</taxon>
        <taxon>Magnoliopsida</taxon>
        <taxon>eudicotyledons</taxon>
        <taxon>Gunneridae</taxon>
        <taxon>Pentapetalae</taxon>
        <taxon>rosids</taxon>
        <taxon>malvids</taxon>
        <taxon>Malvales</taxon>
        <taxon>Malvaceae</taxon>
        <taxon>Malvoideae</taxon>
        <taxon>Gossypium</taxon>
    </lineage>
</organism>
<name>A0A9D3WDP6_9ROSI</name>
<evidence type="ECO:0000313" key="3">
    <source>
        <dbReference type="Proteomes" id="UP000828251"/>
    </source>
</evidence>
<reference evidence="2 3" key="1">
    <citation type="journal article" date="2021" name="Plant Biotechnol. J.">
        <title>Multi-omics assisted identification of the key and species-specific regulatory components of drought-tolerant mechanisms in Gossypium stocksii.</title>
        <authorList>
            <person name="Yu D."/>
            <person name="Ke L."/>
            <person name="Zhang D."/>
            <person name="Wu Y."/>
            <person name="Sun Y."/>
            <person name="Mei J."/>
            <person name="Sun J."/>
            <person name="Sun Y."/>
        </authorList>
    </citation>
    <scope>NUCLEOTIDE SEQUENCE [LARGE SCALE GENOMIC DNA]</scope>
    <source>
        <strain evidence="3">cv. E1</strain>
        <tissue evidence="2">Leaf</tissue>
    </source>
</reference>
<proteinExistence type="predicted"/>
<dbReference type="EMBL" id="JAIQCV010000002">
    <property type="protein sequence ID" value="KAH1122202.1"/>
    <property type="molecule type" value="Genomic_DNA"/>
</dbReference>